<evidence type="ECO:0000259" key="5">
    <source>
        <dbReference type="Pfam" id="PF04548"/>
    </source>
</evidence>
<dbReference type="GeneTree" id="ENSGT00940000178934"/>
<sequence>MGFCCGSKVPELRVVVIGSIAANKSEVIQQIVESQTPDDPHETKVSVGCCTAKASGCPVNIEGCDMVLFDPPGLCDPNCTEDVMKQIQKCVSKSARHVFLFVLEIGRYTRGQRKMVESIKSTFGESVTENMIIVFKGTVPKHERRDIREAVAEEKDLLSFFVDCNERFLEFYEDEPKQFAVRKIKLHIDDIIKESQGTCYSHKMMMTAQSPAEGNEKLSLPVKICLLMGIWLGAGIGFFLFGKDFLEAGGVFGGGLGGIAGMVSSAMSKRIRERI</sequence>
<keyword evidence="4" id="KW-1133">Transmembrane helix</keyword>
<evidence type="ECO:0000313" key="7">
    <source>
        <dbReference type="Proteomes" id="UP000265000"/>
    </source>
</evidence>
<evidence type="ECO:0000313" key="6">
    <source>
        <dbReference type="Ensembl" id="ENSFHEP00000033251.1"/>
    </source>
</evidence>
<evidence type="ECO:0000256" key="4">
    <source>
        <dbReference type="SAM" id="Phobius"/>
    </source>
</evidence>
<evidence type="ECO:0000256" key="2">
    <source>
        <dbReference type="ARBA" id="ARBA00022741"/>
    </source>
</evidence>
<name>A0A3Q2QYT8_FUNHE</name>
<dbReference type="SUPFAM" id="SSF52540">
    <property type="entry name" value="P-loop containing nucleoside triphosphate hydrolases"/>
    <property type="match status" value="1"/>
</dbReference>
<feature type="transmembrane region" description="Helical" evidence="4">
    <location>
        <begin position="248"/>
        <end position="267"/>
    </location>
</feature>
<organism evidence="6 7">
    <name type="scientific">Fundulus heteroclitus</name>
    <name type="common">Killifish</name>
    <name type="synonym">Mummichog</name>
    <dbReference type="NCBI Taxonomy" id="8078"/>
    <lineage>
        <taxon>Eukaryota</taxon>
        <taxon>Metazoa</taxon>
        <taxon>Chordata</taxon>
        <taxon>Craniata</taxon>
        <taxon>Vertebrata</taxon>
        <taxon>Euteleostomi</taxon>
        <taxon>Actinopterygii</taxon>
        <taxon>Neopterygii</taxon>
        <taxon>Teleostei</taxon>
        <taxon>Neoteleostei</taxon>
        <taxon>Acanthomorphata</taxon>
        <taxon>Ovalentaria</taxon>
        <taxon>Atherinomorphae</taxon>
        <taxon>Cyprinodontiformes</taxon>
        <taxon>Fundulidae</taxon>
        <taxon>Fundulus</taxon>
    </lineage>
</organism>
<feature type="domain" description="AIG1-type G" evidence="5">
    <location>
        <begin position="12"/>
        <end position="212"/>
    </location>
</feature>
<dbReference type="InterPro" id="IPR006703">
    <property type="entry name" value="G_AIG1"/>
</dbReference>
<evidence type="ECO:0000256" key="1">
    <source>
        <dbReference type="ARBA" id="ARBA00008535"/>
    </source>
</evidence>
<dbReference type="PANTHER" id="PTHR10903:SF112">
    <property type="entry name" value="SI:CH211-113E8.5"/>
    <property type="match status" value="1"/>
</dbReference>
<accession>A0A3Q2QYT8</accession>
<dbReference type="Pfam" id="PF04548">
    <property type="entry name" value="AIG1"/>
    <property type="match status" value="1"/>
</dbReference>
<feature type="transmembrane region" description="Helical" evidence="4">
    <location>
        <begin position="224"/>
        <end position="242"/>
    </location>
</feature>
<keyword evidence="3" id="KW-0342">GTP-binding</keyword>
<dbReference type="AlphaFoldDB" id="A0A3Q2QYT8"/>
<dbReference type="GO" id="GO:0005525">
    <property type="term" value="F:GTP binding"/>
    <property type="evidence" value="ECO:0007669"/>
    <property type="project" value="UniProtKB-KW"/>
</dbReference>
<dbReference type="PANTHER" id="PTHR10903">
    <property type="entry name" value="GTPASE, IMAP FAMILY MEMBER-RELATED"/>
    <property type="match status" value="1"/>
</dbReference>
<dbReference type="Gene3D" id="3.40.50.300">
    <property type="entry name" value="P-loop containing nucleotide triphosphate hydrolases"/>
    <property type="match status" value="1"/>
</dbReference>
<reference evidence="6" key="2">
    <citation type="submission" date="2025-09" db="UniProtKB">
        <authorList>
            <consortium name="Ensembl"/>
        </authorList>
    </citation>
    <scope>IDENTIFICATION</scope>
</reference>
<keyword evidence="4" id="KW-0472">Membrane</keyword>
<evidence type="ECO:0000256" key="3">
    <source>
        <dbReference type="ARBA" id="ARBA00023134"/>
    </source>
</evidence>
<reference evidence="6" key="1">
    <citation type="submission" date="2025-08" db="UniProtKB">
        <authorList>
            <consortium name="Ensembl"/>
        </authorList>
    </citation>
    <scope>IDENTIFICATION</scope>
</reference>
<dbReference type="Proteomes" id="UP000265000">
    <property type="component" value="Unplaced"/>
</dbReference>
<proteinExistence type="inferred from homology"/>
<comment type="similarity">
    <text evidence="1">Belongs to the TRAFAC class TrmE-Era-EngA-EngB-Septin-like GTPase superfamily. AIG1/Toc34/Toc159-like paraseptin GTPase family. IAN subfamily.</text>
</comment>
<dbReference type="InterPro" id="IPR045058">
    <property type="entry name" value="GIMA/IAN/Toc"/>
</dbReference>
<dbReference type="InterPro" id="IPR027417">
    <property type="entry name" value="P-loop_NTPase"/>
</dbReference>
<dbReference type="STRING" id="8078.ENSFHEP00000033251"/>
<keyword evidence="4" id="KW-0812">Transmembrane</keyword>
<dbReference type="Ensembl" id="ENSFHET00000027397.1">
    <property type="protein sequence ID" value="ENSFHEP00000033251.1"/>
    <property type="gene ID" value="ENSFHEG00000020260.1"/>
</dbReference>
<protein>
    <submittedName>
        <fullName evidence="6">GTPase IMAP family member 7-like</fullName>
    </submittedName>
</protein>
<keyword evidence="2" id="KW-0547">Nucleotide-binding</keyword>
<keyword evidence="7" id="KW-1185">Reference proteome</keyword>